<accession>A0A0F7SAP1</accession>
<reference evidence="3" key="3">
    <citation type="submission" date="2014-06" db="EMBL/GenBank/DDBJ databases">
        <authorList>
            <person name="Berkman P.J."/>
        </authorList>
    </citation>
    <scope>NUCLEOTIDE SEQUENCE [LARGE SCALE GENOMIC DNA]</scope>
</reference>
<dbReference type="EMBL" id="LK056673">
    <property type="protein sequence ID" value="CDR88190.1"/>
    <property type="molecule type" value="Genomic_DNA"/>
</dbReference>
<reference evidence="1" key="2">
    <citation type="submission" date="2014-06" db="EMBL/GenBank/DDBJ databases">
        <authorList>
            <person name="Ju J."/>
            <person name="Zhang J."/>
        </authorList>
    </citation>
    <scope>NUCLEOTIDE SEQUENCE</scope>
    <source>
        <strain evidence="1">SscI8</strain>
    </source>
</reference>
<dbReference type="AlphaFoldDB" id="A0A0F7SAP1"/>
<organism evidence="2 3">
    <name type="scientific">Sporisorium scitamineum</name>
    <dbReference type="NCBI Taxonomy" id="49012"/>
    <lineage>
        <taxon>Eukaryota</taxon>
        <taxon>Fungi</taxon>
        <taxon>Dikarya</taxon>
        <taxon>Basidiomycota</taxon>
        <taxon>Ustilaginomycotina</taxon>
        <taxon>Ustilaginomycetes</taxon>
        <taxon>Ustilaginales</taxon>
        <taxon>Ustilaginaceae</taxon>
        <taxon>Sporisorium</taxon>
    </lineage>
</organism>
<name>A0A0F7SAP1_9BASI</name>
<sequence>MLDRPHHSCTTKAWSTALDVPDATTKFTAAANAPTISTPFMVSAPKHKPKQKTNGKCATKKSVYNTTNNLRAIKNMGLEVKVGPSIHASTISAVLHLDHIVGGPFGELEWTLHNAVITYARAYIIGTSNFYPCISIKLAKFDGQQHEWLDKHFPAIKCATANFEEWSNQAVEFSRFFNIIPIHLVLFKE</sequence>
<dbReference type="EMBL" id="CCFA01002268">
    <property type="protein sequence ID" value="CDW97753.1"/>
    <property type="molecule type" value="Genomic_DNA"/>
</dbReference>
<reference evidence="2" key="1">
    <citation type="submission" date="2014-06" db="EMBL/GenBank/DDBJ databases">
        <authorList>
            <person name="Berkman J.Paul."/>
        </authorList>
    </citation>
    <scope>NUCLEOTIDE SEQUENCE [LARGE SCALE GENOMIC DNA]</scope>
</reference>
<dbReference type="Proteomes" id="UP000242770">
    <property type="component" value="Unassembled WGS sequence"/>
</dbReference>
<evidence type="ECO:0000313" key="1">
    <source>
        <dbReference type="EMBL" id="CDR88190.1"/>
    </source>
</evidence>
<protein>
    <submittedName>
        <fullName evidence="1">Related to MON1-required for fusion of cvt-vesicles and autophagosomes with the vacuole</fullName>
    </submittedName>
</protein>
<keyword evidence="3" id="KW-1185">Reference proteome</keyword>
<evidence type="ECO:0000313" key="3">
    <source>
        <dbReference type="Proteomes" id="UP000242770"/>
    </source>
</evidence>
<evidence type="ECO:0000313" key="2">
    <source>
        <dbReference type="EMBL" id="CDW97753.1"/>
    </source>
</evidence>
<gene>
    <name evidence="2" type="primary">SSCI38880.1</name>
    <name evidence="1" type="ORF">SPSC_03850</name>
</gene>
<proteinExistence type="predicted"/>